<evidence type="ECO:0000256" key="1">
    <source>
        <dbReference type="ARBA" id="ARBA00009437"/>
    </source>
</evidence>
<keyword evidence="4" id="KW-0804">Transcription</keyword>
<evidence type="ECO:0000259" key="5">
    <source>
        <dbReference type="PROSITE" id="PS50931"/>
    </source>
</evidence>
<dbReference type="InterPro" id="IPR000847">
    <property type="entry name" value="LysR_HTH_N"/>
</dbReference>
<dbReference type="Gene3D" id="3.40.190.10">
    <property type="entry name" value="Periplasmic binding protein-like II"/>
    <property type="match status" value="2"/>
</dbReference>
<accession>A0A3A8E7I0</accession>
<proteinExistence type="inferred from homology"/>
<dbReference type="PROSITE" id="PS50931">
    <property type="entry name" value="HTH_LYSR"/>
    <property type="match status" value="2"/>
</dbReference>
<dbReference type="RefSeq" id="WP_120371319.1">
    <property type="nucleotide sequence ID" value="NZ_RAXU01000028.1"/>
</dbReference>
<dbReference type="GO" id="GO:0005829">
    <property type="term" value="C:cytosol"/>
    <property type="evidence" value="ECO:0007669"/>
    <property type="project" value="TreeGrafter"/>
</dbReference>
<dbReference type="Pfam" id="PF03466">
    <property type="entry name" value="LysR_substrate"/>
    <property type="match status" value="1"/>
</dbReference>
<dbReference type="FunFam" id="1.10.10.10:FF:000001">
    <property type="entry name" value="LysR family transcriptional regulator"/>
    <property type="match status" value="1"/>
</dbReference>
<evidence type="ECO:0000256" key="3">
    <source>
        <dbReference type="ARBA" id="ARBA00023125"/>
    </source>
</evidence>
<feature type="domain" description="HTH lysR-type" evidence="5">
    <location>
        <begin position="9"/>
        <end position="66"/>
    </location>
</feature>
<evidence type="ECO:0000313" key="7">
    <source>
        <dbReference type="Proteomes" id="UP000269001"/>
    </source>
</evidence>
<gene>
    <name evidence="6" type="ORF">D7V21_15440</name>
</gene>
<evidence type="ECO:0000256" key="2">
    <source>
        <dbReference type="ARBA" id="ARBA00023015"/>
    </source>
</evidence>
<dbReference type="InterPro" id="IPR036390">
    <property type="entry name" value="WH_DNA-bd_sf"/>
</dbReference>
<dbReference type="GO" id="GO:0003677">
    <property type="term" value="F:DNA binding"/>
    <property type="evidence" value="ECO:0007669"/>
    <property type="project" value="UniProtKB-KW"/>
</dbReference>
<dbReference type="InterPro" id="IPR036388">
    <property type="entry name" value="WH-like_DNA-bd_sf"/>
</dbReference>
<dbReference type="InterPro" id="IPR005119">
    <property type="entry name" value="LysR_subst-bd"/>
</dbReference>
<dbReference type="PANTHER" id="PTHR30419">
    <property type="entry name" value="HTH-TYPE TRANSCRIPTIONAL REGULATOR YBHD"/>
    <property type="match status" value="1"/>
</dbReference>
<keyword evidence="2" id="KW-0805">Transcription regulation</keyword>
<dbReference type="AlphaFoldDB" id="A0A3A8E7I0"/>
<dbReference type="SUPFAM" id="SSF53850">
    <property type="entry name" value="Periplasmic binding protein-like II"/>
    <property type="match status" value="1"/>
</dbReference>
<dbReference type="EMBL" id="RAXU01000028">
    <property type="protein sequence ID" value="RKG30767.1"/>
    <property type="molecule type" value="Genomic_DNA"/>
</dbReference>
<feature type="domain" description="HTH lysR-type" evidence="5">
    <location>
        <begin position="111"/>
        <end position="168"/>
    </location>
</feature>
<dbReference type="Proteomes" id="UP000269001">
    <property type="component" value="Unassembled WGS sequence"/>
</dbReference>
<dbReference type="InterPro" id="IPR050950">
    <property type="entry name" value="HTH-type_LysR_regulators"/>
</dbReference>
<dbReference type="PRINTS" id="PR00039">
    <property type="entry name" value="HTHLYSR"/>
</dbReference>
<dbReference type="SUPFAM" id="SSF46785">
    <property type="entry name" value="Winged helix' DNA-binding domain"/>
    <property type="match status" value="2"/>
</dbReference>
<name>A0A3A8E7I0_9GAMM</name>
<dbReference type="GO" id="GO:0003700">
    <property type="term" value="F:DNA-binding transcription factor activity"/>
    <property type="evidence" value="ECO:0007669"/>
    <property type="project" value="InterPro"/>
</dbReference>
<evidence type="ECO:0000256" key="4">
    <source>
        <dbReference type="ARBA" id="ARBA00023163"/>
    </source>
</evidence>
<comment type="similarity">
    <text evidence="1">Belongs to the LysR transcriptional regulatory family.</text>
</comment>
<protein>
    <submittedName>
        <fullName evidence="6">LysR family transcriptional regulator</fullName>
    </submittedName>
</protein>
<evidence type="ECO:0000313" key="6">
    <source>
        <dbReference type="EMBL" id="RKG30767.1"/>
    </source>
</evidence>
<keyword evidence="7" id="KW-1185">Reference proteome</keyword>
<keyword evidence="3" id="KW-0238">DNA-binding</keyword>
<sequence>MCQNTHNLINLMQLKFFLVVAEFQNISKAAEHLFRTQSAITRAIGDLEKQLNVELFERHHNGVILTEIGKFLHTPIKNAIEELQRIPELVYAYNQPDMPQHAQINEPYFLYNTRRLEIFSTLYLTKGMKNTASLLHITQPAVSSAIKLLEDALNTELFIRTPNGIKATAICNDIQQNIKRCLNIIHDLPNQTANFIGKLQGTVRIGALPLIRTFLLPKAITSLASKYPAVRFLTFENAYESLVAQLRSGDIDFIVGALRPQQQSSDLESQVLFDEKMFMVVRNKHPLLKKEIQFEDLLQQQWILPRANSPARQLMEDNFRNLNLTPPEPTVETGDLALTRGLLLQSNMIAVVSEQQMKYELDQGLIKKLPFDLQYTSRQIGIISRKNSIQSAASKALIHSLKVVCNASTEAVSLQ</sequence>
<comment type="caution">
    <text evidence="6">The sequence shown here is derived from an EMBL/GenBank/DDBJ whole genome shotgun (WGS) entry which is preliminary data.</text>
</comment>
<reference evidence="6 7" key="1">
    <citation type="submission" date="2018-09" db="EMBL/GenBank/DDBJ databases">
        <title>The draft genome of Acinetobacter spp. strains.</title>
        <authorList>
            <person name="Qin J."/>
            <person name="Feng Y."/>
            <person name="Zong Z."/>
        </authorList>
    </citation>
    <scope>NUCLEOTIDE SEQUENCE [LARGE SCALE GENOMIC DNA]</scope>
    <source>
        <strain evidence="6 7">WCHAc060096</strain>
    </source>
</reference>
<dbReference type="InterPro" id="IPR037405">
    <property type="entry name" value="GbpR_PBP2"/>
</dbReference>
<organism evidence="6 7">
    <name type="scientific">Acinetobacter guerrae</name>
    <dbReference type="NCBI Taxonomy" id="1843371"/>
    <lineage>
        <taxon>Bacteria</taxon>
        <taxon>Pseudomonadati</taxon>
        <taxon>Pseudomonadota</taxon>
        <taxon>Gammaproteobacteria</taxon>
        <taxon>Moraxellales</taxon>
        <taxon>Moraxellaceae</taxon>
        <taxon>Acinetobacter</taxon>
    </lineage>
</organism>
<dbReference type="Pfam" id="PF00126">
    <property type="entry name" value="HTH_1"/>
    <property type="match status" value="2"/>
</dbReference>
<dbReference type="Gene3D" id="1.10.10.10">
    <property type="entry name" value="Winged helix-like DNA-binding domain superfamily/Winged helix DNA-binding domain"/>
    <property type="match status" value="2"/>
</dbReference>
<dbReference type="PANTHER" id="PTHR30419:SF14">
    <property type="entry name" value="LYSR FAMILY TRANSCRIPTIONAL REGULATOR"/>
    <property type="match status" value="1"/>
</dbReference>
<dbReference type="CDD" id="cd08435">
    <property type="entry name" value="PBP2_GbpR"/>
    <property type="match status" value="1"/>
</dbReference>